<reference evidence="1 2" key="1">
    <citation type="submission" date="2017-08" db="EMBL/GenBank/DDBJ databases">
        <title>Infants hospitalized years apart are colonized by the same room-sourced microbial strains.</title>
        <authorList>
            <person name="Brooks B."/>
            <person name="Olm M.R."/>
            <person name="Firek B.A."/>
            <person name="Baker R."/>
            <person name="Thomas B.C."/>
            <person name="Morowitz M.J."/>
            <person name="Banfield J.F."/>
        </authorList>
    </citation>
    <scope>NUCLEOTIDE SEQUENCE [LARGE SCALE GENOMIC DNA]</scope>
    <source>
        <strain evidence="1">S2_003_000_R2_14</strain>
    </source>
</reference>
<gene>
    <name evidence="1" type="ORF">DI536_02395</name>
</gene>
<accession>A0A2W5TSL7</accession>
<dbReference type="EMBL" id="QFQP01000001">
    <property type="protein sequence ID" value="PZR18749.1"/>
    <property type="molecule type" value="Genomic_DNA"/>
</dbReference>
<organism evidence="1 2">
    <name type="scientific">Archangium gephyra</name>
    <dbReference type="NCBI Taxonomy" id="48"/>
    <lineage>
        <taxon>Bacteria</taxon>
        <taxon>Pseudomonadati</taxon>
        <taxon>Myxococcota</taxon>
        <taxon>Myxococcia</taxon>
        <taxon>Myxococcales</taxon>
        <taxon>Cystobacterineae</taxon>
        <taxon>Archangiaceae</taxon>
        <taxon>Archangium</taxon>
    </lineage>
</organism>
<evidence type="ECO:0000313" key="2">
    <source>
        <dbReference type="Proteomes" id="UP000249061"/>
    </source>
</evidence>
<dbReference type="PANTHER" id="PTHR43737">
    <property type="entry name" value="BLL7424 PROTEIN"/>
    <property type="match status" value="1"/>
</dbReference>
<dbReference type="InterPro" id="IPR010869">
    <property type="entry name" value="DUF1501"/>
</dbReference>
<dbReference type="PANTHER" id="PTHR43737:SF1">
    <property type="entry name" value="DUF1501 DOMAIN-CONTAINING PROTEIN"/>
    <property type="match status" value="1"/>
</dbReference>
<evidence type="ECO:0000313" key="1">
    <source>
        <dbReference type="EMBL" id="PZR18749.1"/>
    </source>
</evidence>
<dbReference type="AlphaFoldDB" id="A0A2W5TSL7"/>
<name>A0A2W5TSL7_9BACT</name>
<protein>
    <submittedName>
        <fullName evidence="1">Transcriptional initiation protein Tat</fullName>
    </submittedName>
</protein>
<sequence length="384" mass="40357">MIRRDFLKLLGLSVPALRNALAQTRSKKTLITIFLRGGVDGLSMVQPTGDTSLAALRPGLLHGGASLDGFFSLHPAMKSLLPLYESKQLAVLHAVGQASASRSHFEAQDFIESGLAGMKRPDGFLNRALEAVPGDEAFRAVAVQNALPRSLAGDAPALAFPSLAQFRVGGGGGTFESLYAEAVDEALRTSGHEAFESLGTVKSKNLAKQEPQNGAQYPKGALGKRLADLARLIHAHVGLRIGVTEMTGFDTHLNQGADSGQLANRLAELGDALAAFATDLGPKLNDVVVVTMTEFGRTARENGTRGTDHGTASASFVLGGGVKGGRVVAQWPGLSASKLFENRDLAVTTDLRSVLAEAIAAAEIPAKPDDVFPEFKPARVGLYK</sequence>
<dbReference type="Proteomes" id="UP000249061">
    <property type="component" value="Unassembled WGS sequence"/>
</dbReference>
<comment type="caution">
    <text evidence="1">The sequence shown here is derived from an EMBL/GenBank/DDBJ whole genome shotgun (WGS) entry which is preliminary data.</text>
</comment>
<dbReference type="Pfam" id="PF07394">
    <property type="entry name" value="DUF1501"/>
    <property type="match status" value="1"/>
</dbReference>
<proteinExistence type="predicted"/>